<organism evidence="3 4">
    <name type="scientific">Mycena rosella</name>
    <name type="common">Pink bonnet</name>
    <name type="synonym">Agaricus rosellus</name>
    <dbReference type="NCBI Taxonomy" id="1033263"/>
    <lineage>
        <taxon>Eukaryota</taxon>
        <taxon>Fungi</taxon>
        <taxon>Dikarya</taxon>
        <taxon>Basidiomycota</taxon>
        <taxon>Agaricomycotina</taxon>
        <taxon>Agaricomycetes</taxon>
        <taxon>Agaricomycetidae</taxon>
        <taxon>Agaricales</taxon>
        <taxon>Marasmiineae</taxon>
        <taxon>Mycenaceae</taxon>
        <taxon>Mycena</taxon>
    </lineage>
</organism>
<dbReference type="EMBL" id="JARKIE010000016">
    <property type="protein sequence ID" value="KAJ7701948.1"/>
    <property type="molecule type" value="Genomic_DNA"/>
</dbReference>
<proteinExistence type="inferred from homology"/>
<comment type="caution">
    <text evidence="3">The sequence shown here is derived from an EMBL/GenBank/DDBJ whole genome shotgun (WGS) entry which is preliminary data.</text>
</comment>
<reference evidence="3" key="1">
    <citation type="submission" date="2023-03" db="EMBL/GenBank/DDBJ databases">
        <title>Massive genome expansion in bonnet fungi (Mycena s.s.) driven by repeated elements and novel gene families across ecological guilds.</title>
        <authorList>
            <consortium name="Lawrence Berkeley National Laboratory"/>
            <person name="Harder C.B."/>
            <person name="Miyauchi S."/>
            <person name="Viragh M."/>
            <person name="Kuo A."/>
            <person name="Thoen E."/>
            <person name="Andreopoulos B."/>
            <person name="Lu D."/>
            <person name="Skrede I."/>
            <person name="Drula E."/>
            <person name="Henrissat B."/>
            <person name="Morin E."/>
            <person name="Kohler A."/>
            <person name="Barry K."/>
            <person name="LaButti K."/>
            <person name="Morin E."/>
            <person name="Salamov A."/>
            <person name="Lipzen A."/>
            <person name="Mereny Z."/>
            <person name="Hegedus B."/>
            <person name="Baldrian P."/>
            <person name="Stursova M."/>
            <person name="Weitz H."/>
            <person name="Taylor A."/>
            <person name="Grigoriev I.V."/>
            <person name="Nagy L.G."/>
            <person name="Martin F."/>
            <person name="Kauserud H."/>
        </authorList>
    </citation>
    <scope>NUCLEOTIDE SEQUENCE</scope>
    <source>
        <strain evidence="3">CBHHK067</strain>
    </source>
</reference>
<dbReference type="PANTHER" id="PTHR48047">
    <property type="entry name" value="GLYCOSYLTRANSFERASE"/>
    <property type="match status" value="1"/>
</dbReference>
<protein>
    <recommendedName>
        <fullName evidence="5">Glycosyltransferase family 1 protein</fullName>
    </recommendedName>
</protein>
<evidence type="ECO:0000313" key="3">
    <source>
        <dbReference type="EMBL" id="KAJ7701948.1"/>
    </source>
</evidence>
<dbReference type="GO" id="GO:0035251">
    <property type="term" value="F:UDP-glucosyltransferase activity"/>
    <property type="evidence" value="ECO:0007669"/>
    <property type="project" value="TreeGrafter"/>
</dbReference>
<accession>A0AAD7DYE4</accession>
<evidence type="ECO:0000313" key="4">
    <source>
        <dbReference type="Proteomes" id="UP001221757"/>
    </source>
</evidence>
<keyword evidence="2" id="KW-0808">Transferase</keyword>
<dbReference type="AlphaFoldDB" id="A0AAD7DYE4"/>
<sequence>GHTRPLCVLGARLTAEASDIVITILTTPNWLARARLEIAAQFSSGHEALERIRIVSVFQSDAIQVREVVPLLTRFYPAVYQTVFRGDPITCVTGATFGALPSPTAIIMDFFASAQLHQTRAISGAAVPVFAFASCGAAALVRLFAPESLGGLGDFGARTDAEALRTGKSSAEIGDQIFKYTDGSVIHVAGIPPMYDYEFFPQDVQLATSQLPSPFILLAPMFMQSDGIFVGTCTAYENEALTALNRWVTLTLHKPLYAVGPLLPPAYGSAGASSSEAPHGLEIKTFLDAALAQHGQNSTLLVSFGTLFWPTVPQYLDELVDALTEKKFPFILCHASPFATISPALRDKINASGVGMITRWSPQQYILTHPATGWFMTHCGHGGVSEALSNGVPLICWPFEGDQPAAAANLAQTLDAAFHLLEVRTGQGLRPLFGGQVPQGTRAAVGAEFRRIADACRGAEGERKRANARKVALGFSQAWKEGGTARAAVRAFLER</sequence>
<name>A0AAD7DYE4_MYCRO</name>
<dbReference type="SUPFAM" id="SSF53756">
    <property type="entry name" value="UDP-Glycosyltransferase/glycogen phosphorylase"/>
    <property type="match status" value="1"/>
</dbReference>
<dbReference type="InterPro" id="IPR002213">
    <property type="entry name" value="UDP_glucos_trans"/>
</dbReference>
<dbReference type="Proteomes" id="UP001221757">
    <property type="component" value="Unassembled WGS sequence"/>
</dbReference>
<evidence type="ECO:0008006" key="5">
    <source>
        <dbReference type="Google" id="ProtNLM"/>
    </source>
</evidence>
<evidence type="ECO:0000256" key="1">
    <source>
        <dbReference type="ARBA" id="ARBA00009995"/>
    </source>
</evidence>
<dbReference type="Gene3D" id="3.40.50.2000">
    <property type="entry name" value="Glycogen Phosphorylase B"/>
    <property type="match status" value="2"/>
</dbReference>
<gene>
    <name evidence="3" type="ORF">B0H17DRAFT_924175</name>
</gene>
<evidence type="ECO:0000256" key="2">
    <source>
        <dbReference type="ARBA" id="ARBA00022679"/>
    </source>
</evidence>
<keyword evidence="4" id="KW-1185">Reference proteome</keyword>
<dbReference type="Pfam" id="PF00201">
    <property type="entry name" value="UDPGT"/>
    <property type="match status" value="1"/>
</dbReference>
<comment type="similarity">
    <text evidence="1">Belongs to the UDP-glycosyltransferase family.</text>
</comment>
<feature type="non-terminal residue" evidence="3">
    <location>
        <position position="495"/>
    </location>
</feature>
<dbReference type="PANTHER" id="PTHR48047:SF215">
    <property type="entry name" value="GLYCOSYLTRANSFERASE"/>
    <property type="match status" value="1"/>
</dbReference>